<reference evidence="1" key="2">
    <citation type="journal article" date="2015" name="Data Brief">
        <title>Shoot transcriptome of the giant reed, Arundo donax.</title>
        <authorList>
            <person name="Barrero R.A."/>
            <person name="Guerrero F.D."/>
            <person name="Moolhuijzen P."/>
            <person name="Goolsby J.A."/>
            <person name="Tidwell J."/>
            <person name="Bellgard S.E."/>
            <person name="Bellgard M.I."/>
        </authorList>
    </citation>
    <scope>NUCLEOTIDE SEQUENCE</scope>
    <source>
        <tissue evidence="1">Shoot tissue taken approximately 20 cm above the soil surface</tissue>
    </source>
</reference>
<protein>
    <submittedName>
        <fullName evidence="1">Uncharacterized protein</fullName>
    </submittedName>
</protein>
<accession>A0A0A9DSZ9</accession>
<dbReference type="EMBL" id="GBRH01206231">
    <property type="protein sequence ID" value="JAD91664.1"/>
    <property type="molecule type" value="Transcribed_RNA"/>
</dbReference>
<name>A0A0A9DSZ9_ARUDO</name>
<evidence type="ECO:0000313" key="1">
    <source>
        <dbReference type="EMBL" id="JAD91664.1"/>
    </source>
</evidence>
<proteinExistence type="predicted"/>
<reference evidence="1" key="1">
    <citation type="submission" date="2014-09" db="EMBL/GenBank/DDBJ databases">
        <authorList>
            <person name="Magalhaes I.L.F."/>
            <person name="Oliveira U."/>
            <person name="Santos F.R."/>
            <person name="Vidigal T.H.D.A."/>
            <person name="Brescovit A.D."/>
            <person name="Santos A.J."/>
        </authorList>
    </citation>
    <scope>NUCLEOTIDE SEQUENCE</scope>
    <source>
        <tissue evidence="1">Shoot tissue taken approximately 20 cm above the soil surface</tissue>
    </source>
</reference>
<sequence length="65" mass="7342">MGGGHYTASIFVSPLCSFLCSHCSRPLLYHFNQRTRLVDKVAYGHIWSFCSMRKGRDGTSLMTIV</sequence>
<dbReference type="AlphaFoldDB" id="A0A0A9DSZ9"/>
<organism evidence="1">
    <name type="scientific">Arundo donax</name>
    <name type="common">Giant reed</name>
    <name type="synonym">Donax arundinaceus</name>
    <dbReference type="NCBI Taxonomy" id="35708"/>
    <lineage>
        <taxon>Eukaryota</taxon>
        <taxon>Viridiplantae</taxon>
        <taxon>Streptophyta</taxon>
        <taxon>Embryophyta</taxon>
        <taxon>Tracheophyta</taxon>
        <taxon>Spermatophyta</taxon>
        <taxon>Magnoliopsida</taxon>
        <taxon>Liliopsida</taxon>
        <taxon>Poales</taxon>
        <taxon>Poaceae</taxon>
        <taxon>PACMAD clade</taxon>
        <taxon>Arundinoideae</taxon>
        <taxon>Arundineae</taxon>
        <taxon>Arundo</taxon>
    </lineage>
</organism>